<keyword evidence="2" id="KW-1185">Reference proteome</keyword>
<sequence>MAAVAVLGLSGCSTIVSGTPTWPGARLEKVLLTQADFPAGVQYDRITEDPGVPDGAAGPPAMLSKPEGCSNGFTDVIAGSAERGPGSAAKYSVSYDGARMLMTVLSWHLDLDQLAATAARCETFKTYFDPMSPGIPIVTTKLPSGDGELVYQQTMTIGKQDNSIFMSFANVGTMAVFGIALPTENPTIPVKGALPQTFLDTVRKQTDRIRSS</sequence>
<name>A0ABT3CGS4_9MYCO</name>
<dbReference type="Proteomes" id="UP001526201">
    <property type="component" value="Unassembled WGS sequence"/>
</dbReference>
<protein>
    <recommendedName>
        <fullName evidence="3">DUF5642 domain-containing protein</fullName>
    </recommendedName>
</protein>
<reference evidence="1 2" key="1">
    <citation type="journal article" date="2022" name="BMC Genomics">
        <title>Comparative genome analysis of mycobacteria focusing on tRNA and non-coding RNA.</title>
        <authorList>
            <person name="Behra P.R.K."/>
            <person name="Pettersson B.M.F."/>
            <person name="Ramesh M."/>
            <person name="Das S."/>
            <person name="Dasgupta S."/>
            <person name="Kirsebom L.A."/>
        </authorList>
    </citation>
    <scope>NUCLEOTIDE SEQUENCE [LARGE SCALE GENOMIC DNA]</scope>
    <source>
        <strain evidence="1 2">DSM 44078</strain>
    </source>
</reference>
<organism evidence="1 2">
    <name type="scientific">Mycolicibacterium komossense</name>
    <dbReference type="NCBI Taxonomy" id="1779"/>
    <lineage>
        <taxon>Bacteria</taxon>
        <taxon>Bacillati</taxon>
        <taxon>Actinomycetota</taxon>
        <taxon>Actinomycetes</taxon>
        <taxon>Mycobacteriales</taxon>
        <taxon>Mycobacteriaceae</taxon>
        <taxon>Mycolicibacterium</taxon>
    </lineage>
</organism>
<evidence type="ECO:0000313" key="2">
    <source>
        <dbReference type="Proteomes" id="UP001526201"/>
    </source>
</evidence>
<gene>
    <name evidence="1" type="ORF">H7J73_22140</name>
</gene>
<accession>A0ABT3CGS4</accession>
<dbReference type="EMBL" id="JACKTY010000033">
    <property type="protein sequence ID" value="MCV7228719.1"/>
    <property type="molecule type" value="Genomic_DNA"/>
</dbReference>
<evidence type="ECO:0000313" key="1">
    <source>
        <dbReference type="EMBL" id="MCV7228719.1"/>
    </source>
</evidence>
<proteinExistence type="predicted"/>
<comment type="caution">
    <text evidence="1">The sequence shown here is derived from an EMBL/GenBank/DDBJ whole genome shotgun (WGS) entry which is preliminary data.</text>
</comment>
<evidence type="ECO:0008006" key="3">
    <source>
        <dbReference type="Google" id="ProtNLM"/>
    </source>
</evidence>